<evidence type="ECO:0000313" key="4">
    <source>
        <dbReference type="Proteomes" id="UP000478052"/>
    </source>
</evidence>
<evidence type="ECO:0000313" key="3">
    <source>
        <dbReference type="EMBL" id="KAF0774097.1"/>
    </source>
</evidence>
<dbReference type="AlphaFoldDB" id="A0A6G0ZR48"/>
<comment type="caution">
    <text evidence="3">The sequence shown here is derived from an EMBL/GenBank/DDBJ whole genome shotgun (WGS) entry which is preliminary data.</text>
</comment>
<keyword evidence="1" id="KW-0812">Transmembrane</keyword>
<dbReference type="Proteomes" id="UP000478052">
    <property type="component" value="Unassembled WGS sequence"/>
</dbReference>
<evidence type="ECO:0008006" key="5">
    <source>
        <dbReference type="Google" id="ProtNLM"/>
    </source>
</evidence>
<organism evidence="3 4">
    <name type="scientific">Aphis craccivora</name>
    <name type="common">Cowpea aphid</name>
    <dbReference type="NCBI Taxonomy" id="307492"/>
    <lineage>
        <taxon>Eukaryota</taxon>
        <taxon>Metazoa</taxon>
        <taxon>Ecdysozoa</taxon>
        <taxon>Arthropoda</taxon>
        <taxon>Hexapoda</taxon>
        <taxon>Insecta</taxon>
        <taxon>Pterygota</taxon>
        <taxon>Neoptera</taxon>
        <taxon>Paraneoptera</taxon>
        <taxon>Hemiptera</taxon>
        <taxon>Sternorrhyncha</taxon>
        <taxon>Aphidomorpha</taxon>
        <taxon>Aphidoidea</taxon>
        <taxon>Aphididae</taxon>
        <taxon>Aphidini</taxon>
        <taxon>Aphis</taxon>
        <taxon>Aphis</taxon>
    </lineage>
</organism>
<reference evidence="3 4" key="1">
    <citation type="submission" date="2019-08" db="EMBL/GenBank/DDBJ databases">
        <title>Whole genome of Aphis craccivora.</title>
        <authorList>
            <person name="Voronova N.V."/>
            <person name="Shulinski R.S."/>
            <person name="Bandarenka Y.V."/>
            <person name="Zhorov D.G."/>
            <person name="Warner D."/>
        </authorList>
    </citation>
    <scope>NUCLEOTIDE SEQUENCE [LARGE SCALE GENOMIC DNA]</scope>
    <source>
        <strain evidence="3">180601</strain>
        <tissue evidence="3">Whole Body</tissue>
    </source>
</reference>
<dbReference type="EMBL" id="VUJU01000009">
    <property type="protein sequence ID" value="KAF0774097.1"/>
    <property type="molecule type" value="Genomic_DNA"/>
</dbReference>
<evidence type="ECO:0000256" key="2">
    <source>
        <dbReference type="SAM" id="SignalP"/>
    </source>
</evidence>
<keyword evidence="2" id="KW-0732">Signal</keyword>
<keyword evidence="1" id="KW-1133">Transmembrane helix</keyword>
<accession>A0A6G0ZR48</accession>
<evidence type="ECO:0000256" key="1">
    <source>
        <dbReference type="SAM" id="Phobius"/>
    </source>
</evidence>
<dbReference type="OrthoDB" id="6616851at2759"/>
<sequence>MSAVKKTVSVVAYLIIFVTLVQCENCTVKKTANGTFIRERLMTCPSSESATDAKFCCYDKYDSVDCCNGADHLRHIILKYLPDLLTLLIVIVGLILTCCIICICIPCYCIMSRRRPAYKDSSDNANMVAAVSLPNESQEQNIPKKEVTHHLPPGAYPVYPQFMGLCTLYFLCLK</sequence>
<keyword evidence="4" id="KW-1185">Reference proteome</keyword>
<gene>
    <name evidence="3" type="ORF">FWK35_00000545</name>
</gene>
<proteinExistence type="predicted"/>
<protein>
    <recommendedName>
        <fullName evidence="5">Protein shisa-5-like</fullName>
    </recommendedName>
</protein>
<feature type="chain" id="PRO_5026336141" description="Protein shisa-5-like" evidence="2">
    <location>
        <begin position="24"/>
        <end position="174"/>
    </location>
</feature>
<name>A0A6G0ZR48_APHCR</name>
<feature type="signal peptide" evidence="2">
    <location>
        <begin position="1"/>
        <end position="23"/>
    </location>
</feature>
<keyword evidence="1" id="KW-0472">Membrane</keyword>
<feature type="transmembrane region" description="Helical" evidence="1">
    <location>
        <begin position="84"/>
        <end position="111"/>
    </location>
</feature>